<gene>
    <name evidence="2" type="ORF">WMO62_04470</name>
</gene>
<evidence type="ECO:0000256" key="1">
    <source>
        <dbReference type="SAM" id="Coils"/>
    </source>
</evidence>
<dbReference type="Proteomes" id="UP001470288">
    <property type="component" value="Unassembled WGS sequence"/>
</dbReference>
<accession>A0ABV1I0E9</accession>
<dbReference type="RefSeq" id="WP_349143946.1">
    <property type="nucleotide sequence ID" value="NZ_JBBMFC010000006.1"/>
</dbReference>
<name>A0ABV1I0E9_9FIRM</name>
<evidence type="ECO:0000313" key="3">
    <source>
        <dbReference type="Proteomes" id="UP001470288"/>
    </source>
</evidence>
<comment type="caution">
    <text evidence="2">The sequence shown here is derived from an EMBL/GenBank/DDBJ whole genome shotgun (WGS) entry which is preliminary data.</text>
</comment>
<evidence type="ECO:0008006" key="4">
    <source>
        <dbReference type="Google" id="ProtNLM"/>
    </source>
</evidence>
<dbReference type="EMBL" id="JBBMFC010000006">
    <property type="protein sequence ID" value="MEQ2578099.1"/>
    <property type="molecule type" value="Genomic_DNA"/>
</dbReference>
<dbReference type="SUPFAM" id="SSF88659">
    <property type="entry name" value="Sigma3 and sigma4 domains of RNA polymerase sigma factors"/>
    <property type="match status" value="1"/>
</dbReference>
<keyword evidence="1" id="KW-0175">Coiled coil</keyword>
<protein>
    <recommendedName>
        <fullName evidence="4">DUF1492 domain-containing protein</fullName>
    </recommendedName>
</protein>
<keyword evidence="3" id="KW-1185">Reference proteome</keyword>
<reference evidence="2 3" key="1">
    <citation type="submission" date="2024-03" db="EMBL/GenBank/DDBJ databases">
        <title>Human intestinal bacterial collection.</title>
        <authorList>
            <person name="Pauvert C."/>
            <person name="Hitch T.C.A."/>
            <person name="Clavel T."/>
        </authorList>
    </citation>
    <scope>NUCLEOTIDE SEQUENCE [LARGE SCALE GENOMIC DNA]</scope>
    <source>
        <strain evidence="2 3">CLA-AA-H78B</strain>
    </source>
</reference>
<evidence type="ECO:0000313" key="2">
    <source>
        <dbReference type="EMBL" id="MEQ2578099.1"/>
    </source>
</evidence>
<organism evidence="2 3">
    <name type="scientific">Hominiventricola aquisgranensis</name>
    <dbReference type="NCBI Taxonomy" id="3133164"/>
    <lineage>
        <taxon>Bacteria</taxon>
        <taxon>Bacillati</taxon>
        <taxon>Bacillota</taxon>
        <taxon>Clostridia</taxon>
        <taxon>Lachnospirales</taxon>
        <taxon>Lachnospiraceae</taxon>
        <taxon>Hominiventricola</taxon>
    </lineage>
</organism>
<dbReference type="InterPro" id="IPR013324">
    <property type="entry name" value="RNA_pol_sigma_r3/r4-like"/>
</dbReference>
<sequence length="169" mass="19874">MERHKERLLPEAVVLDKYLNSYNRCKNRKRALERRKYNLEQEFYSPLHSPVIDGMPKGSGGQNVGCAGLSYELDEINTRIDEKIQELRKEYVKITDILEFLNDGSTERAILEYKYIDGLSWKGICDQEHLSKTPATQYWRKGLYLLLEFAKVQELVREYEKEIDGVLHT</sequence>
<proteinExistence type="predicted"/>
<feature type="coiled-coil region" evidence="1">
    <location>
        <begin position="15"/>
        <end position="42"/>
    </location>
</feature>